<dbReference type="InterPro" id="IPR000073">
    <property type="entry name" value="AB_hydrolase_1"/>
</dbReference>
<feature type="domain" description="AB hydrolase-1" evidence="2">
    <location>
        <begin position="125"/>
        <end position="348"/>
    </location>
</feature>
<reference evidence="3" key="2">
    <citation type="submission" date="2023-06" db="EMBL/GenBank/DDBJ databases">
        <authorList>
            <consortium name="Lawrence Berkeley National Laboratory"/>
            <person name="Haridas S."/>
            <person name="Hensen N."/>
            <person name="Bonometti L."/>
            <person name="Westerberg I."/>
            <person name="Brannstrom I.O."/>
            <person name="Guillou S."/>
            <person name="Cros-Aarteil S."/>
            <person name="Calhoun S."/>
            <person name="Kuo A."/>
            <person name="Mondo S."/>
            <person name="Pangilinan J."/>
            <person name="Riley R."/>
            <person name="Labutti K."/>
            <person name="Andreopoulos B."/>
            <person name="Lipzen A."/>
            <person name="Chen C."/>
            <person name="Yanf M."/>
            <person name="Daum C."/>
            <person name="Ng V."/>
            <person name="Clum A."/>
            <person name="Steindorff A."/>
            <person name="Ohm R."/>
            <person name="Martin F."/>
            <person name="Silar P."/>
            <person name="Natvig D."/>
            <person name="Lalanne C."/>
            <person name="Gautier V."/>
            <person name="Ament-Velasquez S.L."/>
            <person name="Kruys A."/>
            <person name="Hutchinson M.I."/>
            <person name="Powell A.J."/>
            <person name="Barry K."/>
            <person name="Miller A.N."/>
            <person name="Grigoriev I.V."/>
            <person name="Debuchy R."/>
            <person name="Gladieux P."/>
            <person name="Thoren M.H."/>
            <person name="Johannesson H."/>
        </authorList>
    </citation>
    <scope>NUCLEOTIDE SEQUENCE</scope>
    <source>
        <strain evidence="3">CBS 958.72</strain>
    </source>
</reference>
<reference evidence="3" key="1">
    <citation type="journal article" date="2023" name="Mol. Phylogenet. Evol.">
        <title>Genome-scale phylogeny and comparative genomics of the fungal order Sordariales.</title>
        <authorList>
            <person name="Hensen N."/>
            <person name="Bonometti L."/>
            <person name="Westerberg I."/>
            <person name="Brannstrom I.O."/>
            <person name="Guillou S."/>
            <person name="Cros-Aarteil S."/>
            <person name="Calhoun S."/>
            <person name="Haridas S."/>
            <person name="Kuo A."/>
            <person name="Mondo S."/>
            <person name="Pangilinan J."/>
            <person name="Riley R."/>
            <person name="LaButti K."/>
            <person name="Andreopoulos B."/>
            <person name="Lipzen A."/>
            <person name="Chen C."/>
            <person name="Yan M."/>
            <person name="Daum C."/>
            <person name="Ng V."/>
            <person name="Clum A."/>
            <person name="Steindorff A."/>
            <person name="Ohm R.A."/>
            <person name="Martin F."/>
            <person name="Silar P."/>
            <person name="Natvig D.O."/>
            <person name="Lalanne C."/>
            <person name="Gautier V."/>
            <person name="Ament-Velasquez S.L."/>
            <person name="Kruys A."/>
            <person name="Hutchinson M.I."/>
            <person name="Powell A.J."/>
            <person name="Barry K."/>
            <person name="Miller A.N."/>
            <person name="Grigoriev I.V."/>
            <person name="Debuchy R."/>
            <person name="Gladieux P."/>
            <person name="Hiltunen Thoren M."/>
            <person name="Johannesson H."/>
        </authorList>
    </citation>
    <scope>NUCLEOTIDE SEQUENCE</scope>
    <source>
        <strain evidence="3">CBS 958.72</strain>
    </source>
</reference>
<dbReference type="AlphaFoldDB" id="A0AAE0NDS4"/>
<evidence type="ECO:0000313" key="3">
    <source>
        <dbReference type="EMBL" id="KAK3379640.1"/>
    </source>
</evidence>
<evidence type="ECO:0000256" key="1">
    <source>
        <dbReference type="SAM" id="MobiDB-lite"/>
    </source>
</evidence>
<feature type="region of interest" description="Disordered" evidence="1">
    <location>
        <begin position="351"/>
        <end position="373"/>
    </location>
</feature>
<dbReference type="Proteomes" id="UP001287356">
    <property type="component" value="Unassembled WGS sequence"/>
</dbReference>
<dbReference type="Gene3D" id="3.40.50.1820">
    <property type="entry name" value="alpha/beta hydrolase"/>
    <property type="match status" value="1"/>
</dbReference>
<dbReference type="PANTHER" id="PTHR12277:SF81">
    <property type="entry name" value="PROTEIN ABHD13"/>
    <property type="match status" value="1"/>
</dbReference>
<keyword evidence="4" id="KW-1185">Reference proteome</keyword>
<proteinExistence type="predicted"/>
<gene>
    <name evidence="3" type="ORF">B0T24DRAFT_695511</name>
</gene>
<dbReference type="Pfam" id="PF12697">
    <property type="entry name" value="Abhydrolase_6"/>
    <property type="match status" value="1"/>
</dbReference>
<evidence type="ECO:0000313" key="4">
    <source>
        <dbReference type="Proteomes" id="UP001287356"/>
    </source>
</evidence>
<evidence type="ECO:0000259" key="2">
    <source>
        <dbReference type="Pfam" id="PF12697"/>
    </source>
</evidence>
<organism evidence="3 4">
    <name type="scientific">Lasiosphaeria ovina</name>
    <dbReference type="NCBI Taxonomy" id="92902"/>
    <lineage>
        <taxon>Eukaryota</taxon>
        <taxon>Fungi</taxon>
        <taxon>Dikarya</taxon>
        <taxon>Ascomycota</taxon>
        <taxon>Pezizomycotina</taxon>
        <taxon>Sordariomycetes</taxon>
        <taxon>Sordariomycetidae</taxon>
        <taxon>Sordariales</taxon>
        <taxon>Lasiosphaeriaceae</taxon>
        <taxon>Lasiosphaeria</taxon>
    </lineage>
</organism>
<feature type="compositionally biased region" description="Basic and acidic residues" evidence="1">
    <location>
        <begin position="355"/>
        <end position="373"/>
    </location>
</feature>
<name>A0AAE0NDS4_9PEZI</name>
<dbReference type="EMBL" id="JAULSN010000002">
    <property type="protein sequence ID" value="KAK3379640.1"/>
    <property type="molecule type" value="Genomic_DNA"/>
</dbReference>
<accession>A0AAE0NDS4</accession>
<protein>
    <submittedName>
        <fullName evidence="3">Abhydrolase domain-containing protein 12</fullName>
    </submittedName>
</protein>
<dbReference type="InterPro" id="IPR029058">
    <property type="entry name" value="AB_hydrolase_fold"/>
</dbReference>
<sequence length="427" mass="46701">MLLRTLQCAGVAVGAALGLYLAFVALLAVPALQDQVIYLHSVSLTWFRDLNAPEQFGFLPNQVTPFTLDTADGERLHAWHVLPPGLYHEHEAQLCAEPAGLANGSEIARRLAFRLLRDDPDSLLVLYLHGAGGTLGSGWRPASYRAMSAASPRNNIHTLAIDYRGFGASTGRPSEAGLLADALALARFAMHDAGIPPDRIVVFGHSLGTAVATALVHRLAHAAPSLSQTRERDDEPPIFLAGMVLVAPFTSVEQLTATYRLAGVVPLLGPVAYYFPRAMVFLHSCIHDKWPSTERLAQFIRAAETQHRQQQLQRETKASSRPQYHVTIIHAQDDYDIPWTHAASMFRHAVNATTSRDDETTSRDDEHDDTARGEFDEFRSGDAVEWRAPAGVLRAVVPRFGLHDRIMAYPVVSLAVLRAFESAGNGG</sequence>
<comment type="caution">
    <text evidence="3">The sequence shown here is derived from an EMBL/GenBank/DDBJ whole genome shotgun (WGS) entry which is preliminary data.</text>
</comment>
<dbReference type="SUPFAM" id="SSF53474">
    <property type="entry name" value="alpha/beta-Hydrolases"/>
    <property type="match status" value="1"/>
</dbReference>
<dbReference type="PANTHER" id="PTHR12277">
    <property type="entry name" value="ALPHA/BETA HYDROLASE DOMAIN-CONTAINING PROTEIN"/>
    <property type="match status" value="1"/>
</dbReference>